<protein>
    <submittedName>
        <fullName evidence="1">Uncharacterized protein</fullName>
    </submittedName>
</protein>
<sequence length="93" mass="10651">MDQFFLSPIIVCGYNNGILLKINFRNIIIRRPIIYFISRYLNMLLGGADPLPQSPGVLHSFCKLLLIEGFRTYELNVRMRKNIFSVGSVLACL</sequence>
<dbReference type="Proteomes" id="UP000005697">
    <property type="component" value="Unassembled WGS sequence"/>
</dbReference>
<dbReference type="AlphaFoldDB" id="F0F7N2"/>
<proteinExistence type="predicted"/>
<dbReference type="EMBL" id="AEWX01000024">
    <property type="protein sequence ID" value="EGC19725.1"/>
    <property type="molecule type" value="Genomic_DNA"/>
</dbReference>
<dbReference type="HOGENOM" id="CLU_2397178_0_0_10"/>
<dbReference type="STRING" id="888743.HMPREF9141_1599"/>
<gene>
    <name evidence="1" type="ORF">HMPREF9141_1599</name>
</gene>
<evidence type="ECO:0000313" key="2">
    <source>
        <dbReference type="Proteomes" id="UP000005697"/>
    </source>
</evidence>
<comment type="caution">
    <text evidence="1">The sequence shown here is derived from an EMBL/GenBank/DDBJ whole genome shotgun (WGS) entry which is preliminary data.</text>
</comment>
<reference evidence="1 2" key="1">
    <citation type="submission" date="2011-01" db="EMBL/GenBank/DDBJ databases">
        <authorList>
            <person name="Muzny D."/>
            <person name="Qin X."/>
            <person name="Deng J."/>
            <person name="Jiang H."/>
            <person name="Liu Y."/>
            <person name="Qu J."/>
            <person name="Song X.-Z."/>
            <person name="Zhang L."/>
            <person name="Thornton R."/>
            <person name="Coyle M."/>
            <person name="Francisco L."/>
            <person name="Jackson L."/>
            <person name="Javaid M."/>
            <person name="Korchina V."/>
            <person name="Kovar C."/>
            <person name="Mata R."/>
            <person name="Mathew T."/>
            <person name="Ngo R."/>
            <person name="Nguyen L."/>
            <person name="Nguyen N."/>
            <person name="Okwuonu G."/>
            <person name="Ongeri F."/>
            <person name="Pham C."/>
            <person name="Simmons D."/>
            <person name="Wilczek-Boney K."/>
            <person name="Hale W."/>
            <person name="Jakkamsetti A."/>
            <person name="Pham P."/>
            <person name="Ruth R."/>
            <person name="San Lucas F."/>
            <person name="Warren J."/>
            <person name="Zhang J."/>
            <person name="Zhao Z."/>
            <person name="Zhou C."/>
            <person name="Zhu D."/>
            <person name="Lee S."/>
            <person name="Bess C."/>
            <person name="Blankenburg K."/>
            <person name="Forbes L."/>
            <person name="Fu Q."/>
            <person name="Gubbala S."/>
            <person name="Hirani K."/>
            <person name="Jayaseelan J.C."/>
            <person name="Lara F."/>
            <person name="Munidasa M."/>
            <person name="Palculict T."/>
            <person name="Patil S."/>
            <person name="Pu L.-L."/>
            <person name="Saada N."/>
            <person name="Tang L."/>
            <person name="Weissenberger G."/>
            <person name="Zhu Y."/>
            <person name="Hemphill L."/>
            <person name="Shang Y."/>
            <person name="Youmans B."/>
            <person name="Ayvaz T."/>
            <person name="Ross M."/>
            <person name="Santibanez J."/>
            <person name="Aqrawi P."/>
            <person name="Gross S."/>
            <person name="Joshi V."/>
            <person name="Fowler G."/>
            <person name="Nazareth L."/>
            <person name="Reid J."/>
            <person name="Worley K."/>
            <person name="Petrosino J."/>
            <person name="Highlander S."/>
            <person name="Gibbs R."/>
        </authorList>
    </citation>
    <scope>NUCLEOTIDE SEQUENCE [LARGE SCALE GENOMIC DNA]</scope>
    <source>
        <strain evidence="1 2">DSM 16608</strain>
    </source>
</reference>
<accession>F0F7N2</accession>
<name>F0F7N2_9BACT</name>
<evidence type="ECO:0000313" key="1">
    <source>
        <dbReference type="EMBL" id="EGC19725.1"/>
    </source>
</evidence>
<keyword evidence="2" id="KW-1185">Reference proteome</keyword>
<organism evidence="1 2">
    <name type="scientific">Prevotella multiformis DSM 16608</name>
    <dbReference type="NCBI Taxonomy" id="888743"/>
    <lineage>
        <taxon>Bacteria</taxon>
        <taxon>Pseudomonadati</taxon>
        <taxon>Bacteroidota</taxon>
        <taxon>Bacteroidia</taxon>
        <taxon>Bacteroidales</taxon>
        <taxon>Prevotellaceae</taxon>
        <taxon>Prevotella</taxon>
    </lineage>
</organism>